<comment type="caution">
    <text evidence="2">The sequence shown here is derived from an EMBL/GenBank/DDBJ whole genome shotgun (WGS) entry which is preliminary data.</text>
</comment>
<evidence type="ECO:0000313" key="3">
    <source>
        <dbReference type="Proteomes" id="UP001501758"/>
    </source>
</evidence>
<accession>A0ABP3UL19</accession>
<dbReference type="InterPro" id="IPR041261">
    <property type="entry name" value="R2K_2"/>
</dbReference>
<feature type="domain" description="ATP-grasp" evidence="1">
    <location>
        <begin position="84"/>
        <end position="226"/>
    </location>
</feature>
<keyword evidence="3" id="KW-1185">Reference proteome</keyword>
<gene>
    <name evidence="2" type="ORF">GCM10009430_49210</name>
</gene>
<dbReference type="RefSeq" id="WP_343914911.1">
    <property type="nucleotide sequence ID" value="NZ_BAAAGE010000010.1"/>
</dbReference>
<evidence type="ECO:0000259" key="1">
    <source>
        <dbReference type="Pfam" id="PF18299"/>
    </source>
</evidence>
<organism evidence="2 3">
    <name type="scientific">Aquimarina litoralis</name>
    <dbReference type="NCBI Taxonomy" id="584605"/>
    <lineage>
        <taxon>Bacteria</taxon>
        <taxon>Pseudomonadati</taxon>
        <taxon>Bacteroidota</taxon>
        <taxon>Flavobacteriia</taxon>
        <taxon>Flavobacteriales</taxon>
        <taxon>Flavobacteriaceae</taxon>
        <taxon>Aquimarina</taxon>
    </lineage>
</organism>
<name>A0ABP3UL19_9FLAO</name>
<sequence length="236" mass="27127">MTNETLLIPNKSDIERDSIAYSWKNNGGEVLRIGKFWERPNVDSEKRLTIYGIDTFSLVLAQVLGLELIEPKDELISKLDFNWIKRKIKIVAIQEIKNSLFPIFIKPVKPKTFKSSVYNDFNSFTKETKGIEQNEQIITSNIIKIESEIRAFILDNKILDMAIYEGNSNLESAREFLTDFLQNHSIDLPESYVIDLGFNRKDKWFVIEFNSSWGAGLNSCDPNKVINGIRAATINK</sequence>
<reference evidence="3" key="1">
    <citation type="journal article" date="2019" name="Int. J. Syst. Evol. Microbiol.">
        <title>The Global Catalogue of Microorganisms (GCM) 10K type strain sequencing project: providing services to taxonomists for standard genome sequencing and annotation.</title>
        <authorList>
            <consortium name="The Broad Institute Genomics Platform"/>
            <consortium name="The Broad Institute Genome Sequencing Center for Infectious Disease"/>
            <person name="Wu L."/>
            <person name="Ma J."/>
        </authorList>
    </citation>
    <scope>NUCLEOTIDE SEQUENCE [LARGE SCALE GENOMIC DNA]</scope>
    <source>
        <strain evidence="3">JCM 15974</strain>
    </source>
</reference>
<protein>
    <recommendedName>
        <fullName evidence="1">ATP-grasp domain-containing protein</fullName>
    </recommendedName>
</protein>
<proteinExistence type="predicted"/>
<evidence type="ECO:0000313" key="2">
    <source>
        <dbReference type="EMBL" id="GAA0734254.1"/>
    </source>
</evidence>
<dbReference type="Pfam" id="PF18299">
    <property type="entry name" value="R2K_2"/>
    <property type="match status" value="1"/>
</dbReference>
<dbReference type="Proteomes" id="UP001501758">
    <property type="component" value="Unassembled WGS sequence"/>
</dbReference>
<dbReference type="EMBL" id="BAAAGE010000010">
    <property type="protein sequence ID" value="GAA0734254.1"/>
    <property type="molecule type" value="Genomic_DNA"/>
</dbReference>